<dbReference type="SUPFAM" id="SSF55729">
    <property type="entry name" value="Acyl-CoA N-acyltransferases (Nat)"/>
    <property type="match status" value="1"/>
</dbReference>
<keyword evidence="5" id="KW-1185">Reference proteome</keyword>
<proteinExistence type="predicted"/>
<dbReference type="GO" id="GO:0016747">
    <property type="term" value="F:acyltransferase activity, transferring groups other than amino-acyl groups"/>
    <property type="evidence" value="ECO:0007669"/>
    <property type="project" value="InterPro"/>
</dbReference>
<evidence type="ECO:0000256" key="1">
    <source>
        <dbReference type="ARBA" id="ARBA00022679"/>
    </source>
</evidence>
<evidence type="ECO:0000313" key="4">
    <source>
        <dbReference type="EMBL" id="MBC3767792.1"/>
    </source>
</evidence>
<dbReference type="PROSITE" id="PS51186">
    <property type="entry name" value="GNAT"/>
    <property type="match status" value="1"/>
</dbReference>
<gene>
    <name evidence="4" type="ORF">H8B19_18085</name>
</gene>
<dbReference type="AlphaFoldDB" id="A0A8J6J1C7"/>
<dbReference type="EMBL" id="JACNEP010000025">
    <property type="protein sequence ID" value="MBC3767792.1"/>
    <property type="molecule type" value="Genomic_DNA"/>
</dbReference>
<accession>A0A8J6J1C7</accession>
<dbReference type="CDD" id="cd04301">
    <property type="entry name" value="NAT_SF"/>
    <property type="match status" value="1"/>
</dbReference>
<comment type="caution">
    <text evidence="4">The sequence shown here is derived from an EMBL/GenBank/DDBJ whole genome shotgun (WGS) entry which is preliminary data.</text>
</comment>
<dbReference type="InterPro" id="IPR016181">
    <property type="entry name" value="Acyl_CoA_acyltransferase"/>
</dbReference>
<evidence type="ECO:0000259" key="3">
    <source>
        <dbReference type="PROSITE" id="PS51186"/>
    </source>
</evidence>
<evidence type="ECO:0000256" key="2">
    <source>
        <dbReference type="ARBA" id="ARBA00023315"/>
    </source>
</evidence>
<keyword evidence="1" id="KW-0808">Transferase</keyword>
<sequence>MDVVIRLASLDDASALLNVENQCFVTDKIPRRQMRYLLSKGKTRVWLAEYQGNVLGYALMFVPKHPRPARLYSLAVLAESRGLQIGNKLLNAALSDVKQLGYDKAVLEVRNSHHVVQQLYRKFGFSPVKTIEDYYQDGEAALKMAANLD</sequence>
<keyword evidence="2" id="KW-0012">Acyltransferase</keyword>
<dbReference type="PANTHER" id="PTHR43877">
    <property type="entry name" value="AMINOALKYLPHOSPHONATE N-ACETYLTRANSFERASE-RELATED-RELATED"/>
    <property type="match status" value="1"/>
</dbReference>
<reference evidence="4" key="2">
    <citation type="submission" date="2020-08" db="EMBL/GenBank/DDBJ databases">
        <authorList>
            <person name="Lai Q."/>
        </authorList>
    </citation>
    <scope>NUCLEOTIDE SEQUENCE</scope>
    <source>
        <strain evidence="4">S27-2</strain>
    </source>
</reference>
<reference evidence="4" key="1">
    <citation type="journal article" date="2018" name="Int. J. Syst. Evol. Microbiol.">
        <title>Neptunicella marina gen. nov., sp. nov., isolated from surface seawater.</title>
        <authorList>
            <person name="Liu X."/>
            <person name="Lai Q."/>
            <person name="Du Y."/>
            <person name="Zhang X."/>
            <person name="Liu Z."/>
            <person name="Sun F."/>
            <person name="Shao Z."/>
        </authorList>
    </citation>
    <scope>NUCLEOTIDE SEQUENCE</scope>
    <source>
        <strain evidence="4">S27-2</strain>
    </source>
</reference>
<evidence type="ECO:0000313" key="5">
    <source>
        <dbReference type="Proteomes" id="UP000601768"/>
    </source>
</evidence>
<protein>
    <submittedName>
        <fullName evidence="4">GNAT family N-acetyltransferase</fullName>
    </submittedName>
</protein>
<dbReference type="InterPro" id="IPR050832">
    <property type="entry name" value="Bact_Acetyltransf"/>
</dbReference>
<name>A0A8J6J1C7_9ALTE</name>
<dbReference type="RefSeq" id="WP_186508428.1">
    <property type="nucleotide sequence ID" value="NZ_JACNEP010000025.1"/>
</dbReference>
<feature type="domain" description="N-acetyltransferase" evidence="3">
    <location>
        <begin position="3"/>
        <end position="149"/>
    </location>
</feature>
<organism evidence="4 5">
    <name type="scientific">Neptunicella marina</name>
    <dbReference type="NCBI Taxonomy" id="2125989"/>
    <lineage>
        <taxon>Bacteria</taxon>
        <taxon>Pseudomonadati</taxon>
        <taxon>Pseudomonadota</taxon>
        <taxon>Gammaproteobacteria</taxon>
        <taxon>Alteromonadales</taxon>
        <taxon>Alteromonadaceae</taxon>
        <taxon>Neptunicella</taxon>
    </lineage>
</organism>
<dbReference type="Pfam" id="PF00583">
    <property type="entry name" value="Acetyltransf_1"/>
    <property type="match status" value="1"/>
</dbReference>
<dbReference type="Proteomes" id="UP000601768">
    <property type="component" value="Unassembled WGS sequence"/>
</dbReference>
<dbReference type="Gene3D" id="3.40.630.30">
    <property type="match status" value="1"/>
</dbReference>
<dbReference type="InterPro" id="IPR000182">
    <property type="entry name" value="GNAT_dom"/>
</dbReference>